<dbReference type="Proteomes" id="UP000476176">
    <property type="component" value="Unassembled WGS sequence"/>
</dbReference>
<sequence>MVVPALVLIHVLYPFVGATCFRFHCQGSASVATPSVVGPVPPSAGPSSEDARLSSAGPPPRVASSPVLADHGACTGMPGGESSSSPPAPVYTPDPAAFPPSIDRSHPQARSHALRRDVFKALMREVCAESSEQIIAVLGPRLESLG</sequence>
<evidence type="ECO:0000256" key="1">
    <source>
        <dbReference type="SAM" id="MobiDB-lite"/>
    </source>
</evidence>
<evidence type="ECO:0000256" key="2">
    <source>
        <dbReference type="SAM" id="SignalP"/>
    </source>
</evidence>
<feature type="region of interest" description="Disordered" evidence="1">
    <location>
        <begin position="34"/>
        <end position="110"/>
    </location>
</feature>
<reference evidence="3 4" key="1">
    <citation type="submission" date="2018-09" db="EMBL/GenBank/DDBJ databases">
        <title>Genomic investigation of the strawberry pathogen Phytophthora fragariae indicates pathogenicity is determined by transcriptional variation in three key races.</title>
        <authorList>
            <person name="Adams T.M."/>
            <person name="Armitage A.D."/>
            <person name="Sobczyk M.K."/>
            <person name="Bates H.J."/>
            <person name="Dunwell J.M."/>
            <person name="Nellist C.F."/>
            <person name="Harrison R.J."/>
        </authorList>
    </citation>
    <scope>NUCLEOTIDE SEQUENCE [LARGE SCALE GENOMIC DNA]</scope>
    <source>
        <strain evidence="3 4">BC-23</strain>
    </source>
</reference>
<evidence type="ECO:0000313" key="4">
    <source>
        <dbReference type="Proteomes" id="UP000476176"/>
    </source>
</evidence>
<dbReference type="AlphaFoldDB" id="A0A6G0M4V9"/>
<feature type="signal peptide" evidence="2">
    <location>
        <begin position="1"/>
        <end position="18"/>
    </location>
</feature>
<keyword evidence="2" id="KW-0732">Signal</keyword>
<comment type="caution">
    <text evidence="3">The sequence shown here is derived from an EMBL/GenBank/DDBJ whole genome shotgun (WGS) entry which is preliminary data.</text>
</comment>
<organism evidence="3 4">
    <name type="scientific">Phytophthora fragariae</name>
    <dbReference type="NCBI Taxonomy" id="53985"/>
    <lineage>
        <taxon>Eukaryota</taxon>
        <taxon>Sar</taxon>
        <taxon>Stramenopiles</taxon>
        <taxon>Oomycota</taxon>
        <taxon>Peronosporomycetes</taxon>
        <taxon>Peronosporales</taxon>
        <taxon>Peronosporaceae</taxon>
        <taxon>Phytophthora</taxon>
    </lineage>
</organism>
<feature type="compositionally biased region" description="Pro residues" evidence="1">
    <location>
        <begin position="86"/>
        <end position="98"/>
    </location>
</feature>
<protein>
    <submittedName>
        <fullName evidence="3">Uncharacterized protein</fullName>
    </submittedName>
</protein>
<accession>A0A6G0M4V9</accession>
<name>A0A6G0M4V9_9STRA</name>
<feature type="non-terminal residue" evidence="3">
    <location>
        <position position="146"/>
    </location>
</feature>
<dbReference type="EMBL" id="QXGC01012038">
    <property type="protein sequence ID" value="KAE9149933.1"/>
    <property type="molecule type" value="Genomic_DNA"/>
</dbReference>
<feature type="chain" id="PRO_5026066898" evidence="2">
    <location>
        <begin position="19"/>
        <end position="146"/>
    </location>
</feature>
<gene>
    <name evidence="3" type="ORF">PF004_g32907</name>
</gene>
<proteinExistence type="predicted"/>
<evidence type="ECO:0000313" key="3">
    <source>
        <dbReference type="EMBL" id="KAE9149933.1"/>
    </source>
</evidence>